<dbReference type="Gene3D" id="2.40.420.20">
    <property type="match status" value="1"/>
</dbReference>
<dbReference type="SUPFAM" id="SSF111369">
    <property type="entry name" value="HlyD-like secretion proteins"/>
    <property type="match status" value="1"/>
</dbReference>
<keyword evidence="2" id="KW-0175">Coiled coil</keyword>
<dbReference type="Gene3D" id="2.40.50.100">
    <property type="match status" value="1"/>
</dbReference>
<organism evidence="6 7">
    <name type="scientific">Tianweitania sediminis</name>
    <dbReference type="NCBI Taxonomy" id="1502156"/>
    <lineage>
        <taxon>Bacteria</taxon>
        <taxon>Pseudomonadati</taxon>
        <taxon>Pseudomonadota</taxon>
        <taxon>Alphaproteobacteria</taxon>
        <taxon>Hyphomicrobiales</taxon>
        <taxon>Phyllobacteriaceae</taxon>
        <taxon>Tianweitania</taxon>
    </lineage>
</organism>
<dbReference type="InterPro" id="IPR058627">
    <property type="entry name" value="MdtA-like_C"/>
</dbReference>
<dbReference type="Pfam" id="PF25954">
    <property type="entry name" value="Beta-barrel_RND_2"/>
    <property type="match status" value="1"/>
</dbReference>
<accession>A0A8J7R241</accession>
<evidence type="ECO:0000313" key="7">
    <source>
        <dbReference type="Proteomes" id="UP000666240"/>
    </source>
</evidence>
<dbReference type="RefSeq" id="WP_209337503.1">
    <property type="nucleotide sequence ID" value="NZ_JAGIYY010000016.1"/>
</dbReference>
<dbReference type="GO" id="GO:1990281">
    <property type="term" value="C:efflux pump complex"/>
    <property type="evidence" value="ECO:0007669"/>
    <property type="project" value="TreeGrafter"/>
</dbReference>
<dbReference type="PANTHER" id="PTHR30469:SF15">
    <property type="entry name" value="HLYD FAMILY OF SECRETION PROTEINS"/>
    <property type="match status" value="1"/>
</dbReference>
<feature type="domain" description="Multidrug resistance protein MdtA-like C-terminal permuted SH3" evidence="5">
    <location>
        <begin position="279"/>
        <end position="338"/>
    </location>
</feature>
<dbReference type="AlphaFoldDB" id="A0A8J7R241"/>
<dbReference type="PANTHER" id="PTHR30469">
    <property type="entry name" value="MULTIDRUG RESISTANCE PROTEIN MDTA"/>
    <property type="match status" value="1"/>
</dbReference>
<dbReference type="EMBL" id="JAGIYY010000016">
    <property type="protein sequence ID" value="MBP0441473.1"/>
    <property type="molecule type" value="Genomic_DNA"/>
</dbReference>
<evidence type="ECO:0000256" key="2">
    <source>
        <dbReference type="SAM" id="Coils"/>
    </source>
</evidence>
<feature type="domain" description="CusB-like beta-barrel" evidence="4">
    <location>
        <begin position="203"/>
        <end position="274"/>
    </location>
</feature>
<dbReference type="Gene3D" id="2.40.30.170">
    <property type="match status" value="1"/>
</dbReference>
<dbReference type="InterPro" id="IPR006143">
    <property type="entry name" value="RND_pump_MFP"/>
</dbReference>
<keyword evidence="3" id="KW-0732">Signal</keyword>
<feature type="chain" id="PRO_5035299645" evidence="3">
    <location>
        <begin position="23"/>
        <end position="355"/>
    </location>
</feature>
<gene>
    <name evidence="6" type="ORF">J5Y06_22765</name>
</gene>
<evidence type="ECO:0000259" key="4">
    <source>
        <dbReference type="Pfam" id="PF25954"/>
    </source>
</evidence>
<evidence type="ECO:0000313" key="6">
    <source>
        <dbReference type="EMBL" id="MBP0441473.1"/>
    </source>
</evidence>
<dbReference type="InterPro" id="IPR058792">
    <property type="entry name" value="Beta-barrel_RND_2"/>
</dbReference>
<reference evidence="6" key="1">
    <citation type="submission" date="2021-03" db="EMBL/GenBank/DDBJ databases">
        <title>Genome sequencing and assembly of Tianweitania sediminis.</title>
        <authorList>
            <person name="Chhetri G."/>
        </authorList>
    </citation>
    <scope>NUCLEOTIDE SEQUENCE</scope>
    <source>
        <strain evidence="6">Z8</strain>
    </source>
</reference>
<dbReference type="Proteomes" id="UP000666240">
    <property type="component" value="Unassembled WGS sequence"/>
</dbReference>
<comment type="caution">
    <text evidence="6">The sequence shown here is derived from an EMBL/GenBank/DDBJ whole genome shotgun (WGS) entry which is preliminary data.</text>
</comment>
<dbReference type="PROSITE" id="PS51257">
    <property type="entry name" value="PROKAR_LIPOPROTEIN"/>
    <property type="match status" value="1"/>
</dbReference>
<dbReference type="Pfam" id="PF25967">
    <property type="entry name" value="RND-MFP_C"/>
    <property type="match status" value="1"/>
</dbReference>
<sequence length="355" mass="37506">MKRFGFMLAVLVLLAACQKEEAETVSPPRPVKSIVVQPFGEQAATFSGSITPQVSTDFSFQILGRIADRKINIGDTVEEGSVLATLDATVQEKDVQAAEAALAGAQASLANATGVAGRQRTLLADNVSTQAAVEEAEQALQAARSAQLQAEAALSQAREQLDYTQLIAGFPGIVTAVSGEAGQVISPGQTVVTVARPDLRDAVIDVPDLYAARLSLGAQLPVRLELDATKTTTGTVREIAPLADPVTRARRIRIALQNPPASFRFGSIVKVALPSGEPQALAVPENAVLRRGEQAFVWLVPDAADKPVLREVELRQATEGLWSVRKGLQAGDRIMAAGVHSIVEGQRVAVEEVAK</sequence>
<proteinExistence type="inferred from homology"/>
<evidence type="ECO:0000256" key="3">
    <source>
        <dbReference type="SAM" id="SignalP"/>
    </source>
</evidence>
<comment type="similarity">
    <text evidence="1">Belongs to the membrane fusion protein (MFP) (TC 8.A.1) family.</text>
</comment>
<evidence type="ECO:0000256" key="1">
    <source>
        <dbReference type="ARBA" id="ARBA00009477"/>
    </source>
</evidence>
<dbReference type="NCBIfam" id="TIGR01730">
    <property type="entry name" value="RND_mfp"/>
    <property type="match status" value="1"/>
</dbReference>
<evidence type="ECO:0000259" key="5">
    <source>
        <dbReference type="Pfam" id="PF25967"/>
    </source>
</evidence>
<keyword evidence="7" id="KW-1185">Reference proteome</keyword>
<feature type="signal peptide" evidence="3">
    <location>
        <begin position="1"/>
        <end position="22"/>
    </location>
</feature>
<feature type="coiled-coil region" evidence="2">
    <location>
        <begin position="126"/>
        <end position="160"/>
    </location>
</feature>
<dbReference type="Gene3D" id="1.10.287.470">
    <property type="entry name" value="Helix hairpin bin"/>
    <property type="match status" value="1"/>
</dbReference>
<name>A0A8J7R241_9HYPH</name>
<protein>
    <submittedName>
        <fullName evidence="6">Efflux RND transporter periplasmic adaptor subunit</fullName>
    </submittedName>
</protein>
<dbReference type="GO" id="GO:0015562">
    <property type="term" value="F:efflux transmembrane transporter activity"/>
    <property type="evidence" value="ECO:0007669"/>
    <property type="project" value="TreeGrafter"/>
</dbReference>